<dbReference type="PROSITE" id="PS50075">
    <property type="entry name" value="CARRIER"/>
    <property type="match status" value="1"/>
</dbReference>
<dbReference type="Proteomes" id="UP001056374">
    <property type="component" value="Chromosome"/>
</dbReference>
<keyword evidence="2" id="KW-0808">Transferase</keyword>
<dbReference type="InterPro" id="IPR009081">
    <property type="entry name" value="PP-bd_ACP"/>
</dbReference>
<protein>
    <submittedName>
        <fullName evidence="2">FkbM family methyltransferase</fullName>
    </submittedName>
</protein>
<dbReference type="InterPro" id="IPR052514">
    <property type="entry name" value="SAM-dependent_MTase"/>
</dbReference>
<reference evidence="2" key="1">
    <citation type="submission" date="2022-06" db="EMBL/GenBank/DDBJ databases">
        <title>Complete genome sequence of soil microorganisms Streptomyces sp. Qhu-M197 isolated from Alpine meadows habitats on the Tibetan Plateau.</title>
        <authorList>
            <person name="Zhang B."/>
            <person name="Xiang X."/>
            <person name="Fan J."/>
        </authorList>
    </citation>
    <scope>NUCLEOTIDE SEQUENCE</scope>
    <source>
        <strain evidence="2">Qhu-M197</strain>
    </source>
</reference>
<dbReference type="GO" id="GO:0032259">
    <property type="term" value="P:methylation"/>
    <property type="evidence" value="ECO:0007669"/>
    <property type="project" value="UniProtKB-KW"/>
</dbReference>
<dbReference type="Pfam" id="PF05050">
    <property type="entry name" value="Methyltransf_21"/>
    <property type="match status" value="1"/>
</dbReference>
<dbReference type="GO" id="GO:0008168">
    <property type="term" value="F:methyltransferase activity"/>
    <property type="evidence" value="ECO:0007669"/>
    <property type="project" value="UniProtKB-KW"/>
</dbReference>
<organism evidence="2 3">
    <name type="scientific">Streptomyces phaeoluteigriseus</name>
    <dbReference type="NCBI Taxonomy" id="114686"/>
    <lineage>
        <taxon>Bacteria</taxon>
        <taxon>Bacillati</taxon>
        <taxon>Actinomycetota</taxon>
        <taxon>Actinomycetes</taxon>
        <taxon>Kitasatosporales</taxon>
        <taxon>Streptomycetaceae</taxon>
        <taxon>Streptomyces</taxon>
        <taxon>Streptomyces aurantiacus group</taxon>
    </lineage>
</organism>
<feature type="domain" description="Carrier" evidence="1">
    <location>
        <begin position="389"/>
        <end position="465"/>
    </location>
</feature>
<accession>A0ABY4ZBB5</accession>
<evidence type="ECO:0000259" key="1">
    <source>
        <dbReference type="PROSITE" id="PS50075"/>
    </source>
</evidence>
<evidence type="ECO:0000313" key="2">
    <source>
        <dbReference type="EMBL" id="USQ86245.1"/>
    </source>
</evidence>
<dbReference type="RefSeq" id="WP_252551597.1">
    <property type="nucleotide sequence ID" value="NZ_CP099468.1"/>
</dbReference>
<keyword evidence="3" id="KW-1185">Reference proteome</keyword>
<gene>
    <name evidence="2" type="ORF">NFX46_22600</name>
</gene>
<dbReference type="SUPFAM" id="SSF47336">
    <property type="entry name" value="ACP-like"/>
    <property type="match status" value="1"/>
</dbReference>
<dbReference type="PANTHER" id="PTHR34203:SF15">
    <property type="entry name" value="SLL1173 PROTEIN"/>
    <property type="match status" value="1"/>
</dbReference>
<dbReference type="PANTHER" id="PTHR34203">
    <property type="entry name" value="METHYLTRANSFERASE, FKBM FAMILY PROTEIN"/>
    <property type="match status" value="1"/>
</dbReference>
<sequence>MTDTAALEAEFLDRGLGELVEGCVVVRHRAGDRRVVAVFAVPGAAAPAVRRATALCEEADGELSLFEPDDDLMLFHRNRREADFIFREVFRDNEYLRNGVWLPEHPTVVDVGANIGGASVLFGLVRPGARILALEPVPQLCRAVELNARLHGIDVVVIPGAVGEARRKTQITYYPKNTAMSGLLADQADREVLKTYLAGEEDAADSAGLDTVVAELLVGESVECEVQTLGQALEGHSVDHIDLLKIDVEKAEWEVLLGIDDDLWQRVDQVVMEVHDIDGRVAACVSLLEDKGFSVLVDRNQDLLNTDMYGVYARRGPVAPDVTAPSWRRPLSTRRTLAAAVRAELGGEFAELPVERIQFVAVLPRDDRGKVDAAALLARVPADGAAEAGPLPEIEEKLAAIWRQVLKVEDIATSDDFFDLGGTSLKSVRMVLEVDEVFGENVLPPDQLFVGSRFGEVAAIIRRNLG</sequence>
<dbReference type="Gene3D" id="1.10.1200.10">
    <property type="entry name" value="ACP-like"/>
    <property type="match status" value="1"/>
</dbReference>
<proteinExistence type="predicted"/>
<dbReference type="Gene3D" id="3.40.50.150">
    <property type="entry name" value="Vaccinia Virus protein VP39"/>
    <property type="match status" value="1"/>
</dbReference>
<dbReference type="InterPro" id="IPR029063">
    <property type="entry name" value="SAM-dependent_MTases_sf"/>
</dbReference>
<evidence type="ECO:0000313" key="3">
    <source>
        <dbReference type="Proteomes" id="UP001056374"/>
    </source>
</evidence>
<dbReference type="InterPro" id="IPR006342">
    <property type="entry name" value="FkbM_mtfrase"/>
</dbReference>
<dbReference type="EMBL" id="CP099468">
    <property type="protein sequence ID" value="USQ86245.1"/>
    <property type="molecule type" value="Genomic_DNA"/>
</dbReference>
<dbReference type="SUPFAM" id="SSF53335">
    <property type="entry name" value="S-adenosyl-L-methionine-dependent methyltransferases"/>
    <property type="match status" value="1"/>
</dbReference>
<dbReference type="NCBIfam" id="TIGR01444">
    <property type="entry name" value="fkbM_fam"/>
    <property type="match status" value="1"/>
</dbReference>
<dbReference type="Pfam" id="PF00550">
    <property type="entry name" value="PP-binding"/>
    <property type="match status" value="1"/>
</dbReference>
<dbReference type="InterPro" id="IPR036736">
    <property type="entry name" value="ACP-like_sf"/>
</dbReference>
<keyword evidence="2" id="KW-0489">Methyltransferase</keyword>
<name>A0ABY4ZBB5_9ACTN</name>